<gene>
    <name evidence="1" type="ORF">GQ607_000527</name>
</gene>
<dbReference type="AlphaFoldDB" id="A0A8H3WUE8"/>
<keyword evidence="2" id="KW-1185">Reference proteome</keyword>
<comment type="caution">
    <text evidence="1">The sequence shown here is derived from an EMBL/GenBank/DDBJ whole genome shotgun (WGS) entry which is preliminary data.</text>
</comment>
<dbReference type="EMBL" id="WOWK01000001">
    <property type="protein sequence ID" value="KAF0332511.1"/>
    <property type="molecule type" value="Genomic_DNA"/>
</dbReference>
<reference evidence="1 2" key="1">
    <citation type="submission" date="2019-12" db="EMBL/GenBank/DDBJ databases">
        <title>A genome sequence resource for the geographically widespread anthracnose pathogen Colletotrichum asianum.</title>
        <authorList>
            <person name="Meng Y."/>
        </authorList>
    </citation>
    <scope>NUCLEOTIDE SEQUENCE [LARGE SCALE GENOMIC DNA]</scope>
    <source>
        <strain evidence="1 2">ICMP 18580</strain>
    </source>
</reference>
<organism evidence="1 2">
    <name type="scientific">Colletotrichum asianum</name>
    <dbReference type="NCBI Taxonomy" id="702518"/>
    <lineage>
        <taxon>Eukaryota</taxon>
        <taxon>Fungi</taxon>
        <taxon>Dikarya</taxon>
        <taxon>Ascomycota</taxon>
        <taxon>Pezizomycotina</taxon>
        <taxon>Sordariomycetes</taxon>
        <taxon>Hypocreomycetidae</taxon>
        <taxon>Glomerellales</taxon>
        <taxon>Glomerellaceae</taxon>
        <taxon>Colletotrichum</taxon>
        <taxon>Colletotrichum gloeosporioides species complex</taxon>
    </lineage>
</organism>
<sequence>MPASPGAYFASCRASGRSRTRPSSTSAIFALASFIAHSSDISTTDISHRHDMLFRLSTQPLIRLIAMASAPPPPHTLLVRLLGSSVVKVHFASVPCQSFNTKLYCPQSTTRDSESRGSLIKMTRKSWVPAYEGINNGRNTKRMATRIASAMVGNSSLC</sequence>
<evidence type="ECO:0000313" key="1">
    <source>
        <dbReference type="EMBL" id="KAF0332511.1"/>
    </source>
</evidence>
<protein>
    <submittedName>
        <fullName evidence="1">Uncharacterized protein</fullName>
    </submittedName>
</protein>
<accession>A0A8H3WUE8</accession>
<evidence type="ECO:0000313" key="2">
    <source>
        <dbReference type="Proteomes" id="UP000434172"/>
    </source>
</evidence>
<name>A0A8H3WUE8_9PEZI</name>
<dbReference type="Proteomes" id="UP000434172">
    <property type="component" value="Unassembled WGS sequence"/>
</dbReference>
<proteinExistence type="predicted"/>